<feature type="domain" description="MOSC" evidence="1">
    <location>
        <begin position="18"/>
        <end position="145"/>
    </location>
</feature>
<dbReference type="EMBL" id="JAMZFT010000002">
    <property type="protein sequence ID" value="MCP1336247.1"/>
    <property type="molecule type" value="Genomic_DNA"/>
</dbReference>
<dbReference type="InterPro" id="IPR005302">
    <property type="entry name" value="MoCF_Sase_C"/>
</dbReference>
<evidence type="ECO:0000259" key="1">
    <source>
        <dbReference type="PROSITE" id="PS51340"/>
    </source>
</evidence>
<name>A0A9J6PI50_9PROT</name>
<gene>
    <name evidence="2" type="ORF">NJQ99_07510</name>
</gene>
<dbReference type="RefSeq" id="WP_269332214.1">
    <property type="nucleotide sequence ID" value="NZ_JAMZFT010000002.1"/>
</dbReference>
<dbReference type="Pfam" id="PF03473">
    <property type="entry name" value="MOSC"/>
    <property type="match status" value="1"/>
</dbReference>
<protein>
    <submittedName>
        <fullName evidence="2">MOSC domain-containing protein</fullName>
    </submittedName>
</protein>
<evidence type="ECO:0000313" key="2">
    <source>
        <dbReference type="EMBL" id="MCP1336247.1"/>
    </source>
</evidence>
<reference evidence="2" key="1">
    <citation type="submission" date="2022-06" db="EMBL/GenBank/DDBJ databases">
        <title>Isolation and Genomics of Futiania mangrovii gen. nov., sp. nov., a Rare and Metabolically-versatile member in the Class Alphaproteobacteria.</title>
        <authorList>
            <person name="Liu L."/>
            <person name="Huang W.-C."/>
            <person name="Pan J."/>
            <person name="Li J."/>
            <person name="Huang Y."/>
            <person name="Du H."/>
            <person name="Liu Y."/>
            <person name="Li M."/>
        </authorList>
    </citation>
    <scope>NUCLEOTIDE SEQUENCE</scope>
    <source>
        <strain evidence="2">FT118</strain>
    </source>
</reference>
<organism evidence="2 3">
    <name type="scientific">Futiania mangrovi</name>
    <dbReference type="NCBI Taxonomy" id="2959716"/>
    <lineage>
        <taxon>Bacteria</taxon>
        <taxon>Pseudomonadati</taxon>
        <taxon>Pseudomonadota</taxon>
        <taxon>Alphaproteobacteria</taxon>
        <taxon>Futianiales</taxon>
        <taxon>Futianiaceae</taxon>
        <taxon>Futiania</taxon>
    </lineage>
</organism>
<dbReference type="InterPro" id="IPR052716">
    <property type="entry name" value="MOSC_domain"/>
</dbReference>
<dbReference type="SUPFAM" id="SSF50800">
    <property type="entry name" value="PK beta-barrel domain-like"/>
    <property type="match status" value="1"/>
</dbReference>
<dbReference type="PANTHER" id="PTHR36930:SF1">
    <property type="entry name" value="MOSC DOMAIN-CONTAINING PROTEIN"/>
    <property type="match status" value="1"/>
</dbReference>
<dbReference type="GO" id="GO:0030151">
    <property type="term" value="F:molybdenum ion binding"/>
    <property type="evidence" value="ECO:0007669"/>
    <property type="project" value="InterPro"/>
</dbReference>
<dbReference type="PROSITE" id="PS51340">
    <property type="entry name" value="MOSC"/>
    <property type="match status" value="1"/>
</dbReference>
<dbReference type="InterPro" id="IPR011037">
    <property type="entry name" value="Pyrv_Knase-like_insert_dom_sf"/>
</dbReference>
<comment type="caution">
    <text evidence="2">The sequence shown here is derived from an EMBL/GenBank/DDBJ whole genome shotgun (WGS) entry which is preliminary data.</text>
</comment>
<dbReference type="AlphaFoldDB" id="A0A9J6PI50"/>
<dbReference type="Gene3D" id="2.40.33.20">
    <property type="entry name" value="PK beta-barrel domain-like"/>
    <property type="match status" value="1"/>
</dbReference>
<dbReference type="GO" id="GO:0003824">
    <property type="term" value="F:catalytic activity"/>
    <property type="evidence" value="ECO:0007669"/>
    <property type="project" value="InterPro"/>
</dbReference>
<dbReference type="Proteomes" id="UP001055804">
    <property type="component" value="Unassembled WGS sequence"/>
</dbReference>
<keyword evidence="3" id="KW-1185">Reference proteome</keyword>
<dbReference type="GO" id="GO:0030170">
    <property type="term" value="F:pyridoxal phosphate binding"/>
    <property type="evidence" value="ECO:0007669"/>
    <property type="project" value="InterPro"/>
</dbReference>
<accession>A0A9J6PI50</accession>
<sequence>MSGRLLGIAVKARTRAPMSMRSQAALDPVHGLDGDWRGTLDGRQVSVLFEEDWARVCADAGGRLAWTLRRANLYVGGLSNPRASGGCLSIGDALLAITGETEPCSRMEQERPGLRRLLDPEWRGGVTCRVLRGGTLRLGDRVQFVPEEGAA</sequence>
<evidence type="ECO:0000313" key="3">
    <source>
        <dbReference type="Proteomes" id="UP001055804"/>
    </source>
</evidence>
<proteinExistence type="predicted"/>
<dbReference type="PANTHER" id="PTHR36930">
    <property type="entry name" value="METAL-SULFUR CLUSTER BIOSYNTHESIS PROTEINS YUAD-RELATED"/>
    <property type="match status" value="1"/>
</dbReference>